<feature type="transmembrane region" description="Helical" evidence="1">
    <location>
        <begin position="12"/>
        <end position="34"/>
    </location>
</feature>
<name>A0A699YP10_HAELA</name>
<protein>
    <submittedName>
        <fullName evidence="2">Uncharacterized protein</fullName>
    </submittedName>
</protein>
<evidence type="ECO:0000256" key="1">
    <source>
        <dbReference type="SAM" id="Phobius"/>
    </source>
</evidence>
<dbReference type="AlphaFoldDB" id="A0A699YP10"/>
<keyword evidence="1" id="KW-1133">Transmembrane helix</keyword>
<accession>A0A699YP10</accession>
<reference evidence="2 3" key="1">
    <citation type="submission" date="2020-02" db="EMBL/GenBank/DDBJ databases">
        <title>Draft genome sequence of Haematococcus lacustris strain NIES-144.</title>
        <authorList>
            <person name="Morimoto D."/>
            <person name="Nakagawa S."/>
            <person name="Yoshida T."/>
            <person name="Sawayama S."/>
        </authorList>
    </citation>
    <scope>NUCLEOTIDE SEQUENCE [LARGE SCALE GENOMIC DNA]</scope>
    <source>
        <strain evidence="2 3">NIES-144</strain>
    </source>
</reference>
<keyword evidence="1" id="KW-0472">Membrane</keyword>
<proteinExistence type="predicted"/>
<evidence type="ECO:0000313" key="3">
    <source>
        <dbReference type="Proteomes" id="UP000485058"/>
    </source>
</evidence>
<keyword evidence="1" id="KW-0812">Transmembrane</keyword>
<organism evidence="2 3">
    <name type="scientific">Haematococcus lacustris</name>
    <name type="common">Green alga</name>
    <name type="synonym">Haematococcus pluvialis</name>
    <dbReference type="NCBI Taxonomy" id="44745"/>
    <lineage>
        <taxon>Eukaryota</taxon>
        <taxon>Viridiplantae</taxon>
        <taxon>Chlorophyta</taxon>
        <taxon>core chlorophytes</taxon>
        <taxon>Chlorophyceae</taxon>
        <taxon>CS clade</taxon>
        <taxon>Chlamydomonadales</taxon>
        <taxon>Haematococcaceae</taxon>
        <taxon>Haematococcus</taxon>
    </lineage>
</organism>
<dbReference type="Proteomes" id="UP000485058">
    <property type="component" value="Unassembled WGS sequence"/>
</dbReference>
<keyword evidence="3" id="KW-1185">Reference proteome</keyword>
<sequence length="211" mass="24346">MPTVLNVFTWAWGTLSLFLHFIAVFTTAAIALVLHHNGHRVFAAAIACLYLLSHYLMAVIMYMEQDRVARAGRYNLSEFSVFAQRLVDVALYDIQLLASLVHSNTMIEGLTQMLLKGYQQQIWIALVFSVLNALEKWLRLSLADPWLHPRNDDRYPLLYMRSNASRLPRGLMMDWLFRFNCKGDARELCDGHKAYLLKKALRTFNSANTFN</sequence>
<dbReference type="EMBL" id="BLLF01000121">
    <property type="protein sequence ID" value="GFH07869.1"/>
    <property type="molecule type" value="Genomic_DNA"/>
</dbReference>
<gene>
    <name evidence="2" type="ORF">HaLaN_02735</name>
</gene>
<feature type="transmembrane region" description="Helical" evidence="1">
    <location>
        <begin position="41"/>
        <end position="63"/>
    </location>
</feature>
<comment type="caution">
    <text evidence="2">The sequence shown here is derived from an EMBL/GenBank/DDBJ whole genome shotgun (WGS) entry which is preliminary data.</text>
</comment>
<feature type="non-terminal residue" evidence="2">
    <location>
        <position position="211"/>
    </location>
</feature>
<evidence type="ECO:0000313" key="2">
    <source>
        <dbReference type="EMBL" id="GFH07869.1"/>
    </source>
</evidence>